<accession>A0A935PWN6</accession>
<reference evidence="3 4" key="1">
    <citation type="submission" date="2020-10" db="EMBL/GenBank/DDBJ databases">
        <title>Connecting structure to function with the recovery of over 1000 high-quality activated sludge metagenome-assembled genomes encoding full-length rRNA genes using long-read sequencing.</title>
        <authorList>
            <person name="Singleton C.M."/>
            <person name="Petriglieri F."/>
            <person name="Kristensen J.M."/>
            <person name="Kirkegaard R.H."/>
            <person name="Michaelsen T.Y."/>
            <person name="Andersen M.H."/>
            <person name="Karst S.M."/>
            <person name="Dueholm M.S."/>
            <person name="Nielsen P.H."/>
            <person name="Albertsen M."/>
        </authorList>
    </citation>
    <scope>NUCLEOTIDE SEQUENCE [LARGE SCALE GENOMIC DNA]</scope>
    <source>
        <strain evidence="3">EsbW_18-Q3-R4-48_BATAC.285</strain>
    </source>
</reference>
<evidence type="ECO:0000256" key="1">
    <source>
        <dbReference type="SAM" id="MobiDB-lite"/>
    </source>
</evidence>
<gene>
    <name evidence="3" type="ORF">IPJ27_01030</name>
</gene>
<feature type="chain" id="PRO_5037290174" evidence="2">
    <location>
        <begin position="25"/>
        <end position="133"/>
    </location>
</feature>
<dbReference type="AlphaFoldDB" id="A0A935PWN6"/>
<feature type="signal peptide" evidence="2">
    <location>
        <begin position="1"/>
        <end position="24"/>
    </location>
</feature>
<sequence length="133" mass="14665">MRTHSILAAVVACLALEATATSHAGGGQVIAGSWFAHYGTVVPPTIFDSFGPCLSPRDCSDYEQMRRFLDRYERNYGARFAPDQPAFAVPVQPRDVPPTPEADIQPGYQGASQIRPEFERAGKPVERRSRTEK</sequence>
<comment type="caution">
    <text evidence="3">The sequence shown here is derived from an EMBL/GenBank/DDBJ whole genome shotgun (WGS) entry which is preliminary data.</text>
</comment>
<dbReference type="Proteomes" id="UP000697998">
    <property type="component" value="Unassembled WGS sequence"/>
</dbReference>
<dbReference type="EMBL" id="JADJMH010000001">
    <property type="protein sequence ID" value="MBK7673451.1"/>
    <property type="molecule type" value="Genomic_DNA"/>
</dbReference>
<proteinExistence type="predicted"/>
<feature type="compositionally biased region" description="Basic and acidic residues" evidence="1">
    <location>
        <begin position="116"/>
        <end position="133"/>
    </location>
</feature>
<feature type="region of interest" description="Disordered" evidence="1">
    <location>
        <begin position="88"/>
        <end position="133"/>
    </location>
</feature>
<keyword evidence="2" id="KW-0732">Signal</keyword>
<protein>
    <submittedName>
        <fullName evidence="3">Uncharacterized protein</fullName>
    </submittedName>
</protein>
<evidence type="ECO:0000313" key="3">
    <source>
        <dbReference type="EMBL" id="MBK7673451.1"/>
    </source>
</evidence>
<evidence type="ECO:0000313" key="4">
    <source>
        <dbReference type="Proteomes" id="UP000697998"/>
    </source>
</evidence>
<evidence type="ECO:0000256" key="2">
    <source>
        <dbReference type="SAM" id="SignalP"/>
    </source>
</evidence>
<name>A0A935PWN6_9PROT</name>
<organism evidence="3 4">
    <name type="scientific">Candidatus Accumulibacter proximus</name>
    <dbReference type="NCBI Taxonomy" id="2954385"/>
    <lineage>
        <taxon>Bacteria</taxon>
        <taxon>Pseudomonadati</taxon>
        <taxon>Pseudomonadota</taxon>
        <taxon>Betaproteobacteria</taxon>
        <taxon>Candidatus Accumulibacter</taxon>
    </lineage>
</organism>